<reference evidence="4" key="1">
    <citation type="submission" date="2022-11" db="EMBL/GenBank/DDBJ databases">
        <title>Methylomonas rapida sp. nov., Carotenoid-Producing Obligate Methanotrophs with High Growth Characteristics and Biotechnological Potential.</title>
        <authorList>
            <person name="Tikhonova E.N."/>
            <person name="Suleimanov R.Z."/>
            <person name="Miroshnikov K."/>
            <person name="Oshkin I.Y."/>
            <person name="Belova S.E."/>
            <person name="Danilova O.V."/>
            <person name="Ashikhmin A."/>
            <person name="Konopkin A."/>
            <person name="But S.Y."/>
            <person name="Khmelenina V.N."/>
            <person name="Kuznetsov N."/>
            <person name="Pimenov N.V."/>
            <person name="Dedysh S.N."/>
        </authorList>
    </citation>
    <scope>NUCLEOTIDE SEQUENCE</scope>
    <source>
        <strain evidence="4">MP1</strain>
    </source>
</reference>
<evidence type="ECO:0000259" key="3">
    <source>
        <dbReference type="Pfam" id="PF01557"/>
    </source>
</evidence>
<dbReference type="Proteomes" id="UP001162780">
    <property type="component" value="Chromosome"/>
</dbReference>
<gene>
    <name evidence="4" type="ORF">NM686_000525</name>
</gene>
<dbReference type="EMBL" id="CP113517">
    <property type="protein sequence ID" value="WAR45027.1"/>
    <property type="molecule type" value="Genomic_DNA"/>
</dbReference>
<keyword evidence="2" id="KW-0479">Metal-binding</keyword>
<evidence type="ECO:0000256" key="1">
    <source>
        <dbReference type="ARBA" id="ARBA00010211"/>
    </source>
</evidence>
<dbReference type="SUPFAM" id="SSF56529">
    <property type="entry name" value="FAH"/>
    <property type="match status" value="1"/>
</dbReference>
<protein>
    <submittedName>
        <fullName evidence="4">Fumarylacetoacetate hydrolase family protein</fullName>
    </submittedName>
</protein>
<dbReference type="Pfam" id="PF01557">
    <property type="entry name" value="FAA_hydrolase"/>
    <property type="match status" value="1"/>
</dbReference>
<accession>A0ABY7GKL2</accession>
<dbReference type="InterPro" id="IPR051121">
    <property type="entry name" value="FAH"/>
</dbReference>
<evidence type="ECO:0000313" key="4">
    <source>
        <dbReference type="EMBL" id="WAR45027.1"/>
    </source>
</evidence>
<dbReference type="PROSITE" id="PS51257">
    <property type="entry name" value="PROKAR_LIPOPROTEIN"/>
    <property type="match status" value="1"/>
</dbReference>
<dbReference type="PANTHER" id="PTHR42796:SF4">
    <property type="entry name" value="FUMARYLACETOACETATE HYDROLASE DOMAIN-CONTAINING PROTEIN 2A"/>
    <property type="match status" value="1"/>
</dbReference>
<dbReference type="InterPro" id="IPR036663">
    <property type="entry name" value="Fumarylacetoacetase_C_sf"/>
</dbReference>
<organism evidence="4 5">
    <name type="scientific">Methylomonas rapida</name>
    <dbReference type="NCBI Taxonomy" id="2963939"/>
    <lineage>
        <taxon>Bacteria</taxon>
        <taxon>Pseudomonadati</taxon>
        <taxon>Pseudomonadota</taxon>
        <taxon>Gammaproteobacteria</taxon>
        <taxon>Methylococcales</taxon>
        <taxon>Methylococcaceae</taxon>
        <taxon>Methylomonas</taxon>
    </lineage>
</organism>
<proteinExistence type="inferred from homology"/>
<evidence type="ECO:0000313" key="5">
    <source>
        <dbReference type="Proteomes" id="UP001162780"/>
    </source>
</evidence>
<comment type="similarity">
    <text evidence="1">Belongs to the FAH family.</text>
</comment>
<dbReference type="Gene3D" id="3.90.850.10">
    <property type="entry name" value="Fumarylacetoacetase-like, C-terminal domain"/>
    <property type="match status" value="1"/>
</dbReference>
<dbReference type="InterPro" id="IPR011234">
    <property type="entry name" value="Fumarylacetoacetase-like_C"/>
</dbReference>
<keyword evidence="5" id="KW-1185">Reference proteome</keyword>
<name>A0ABY7GKL2_9GAMM</name>
<dbReference type="PANTHER" id="PTHR42796">
    <property type="entry name" value="FUMARYLACETOACETATE HYDROLASE DOMAIN-CONTAINING PROTEIN 2A-RELATED"/>
    <property type="match status" value="1"/>
</dbReference>
<keyword evidence="4" id="KW-0378">Hydrolase</keyword>
<evidence type="ECO:0000256" key="2">
    <source>
        <dbReference type="ARBA" id="ARBA00022723"/>
    </source>
</evidence>
<sequence>MKLVTCIFNGQTVVGACVDDGVVVATGHIEHADNMLALLSAGEAGLQAMRGLIASGQHRVGLDQVKLLAPIPRPGKFLGIGLNYADHISETGRDKPDYPTFFTKQSTCVIGNGAAIHVPDISEKVDYEGELAFVIGQRCKHVPVERAHEMIAGYTICNDVTVRDWQQRTPTWTLGKSFDTHGPMGPWLVTADEIPDPHNLSLKTWVDDELRQNASTGEMIFNCYEMVAYLSQAMTLEPGDVISTGTPAGVGVKMKPRGYLKPGQTVRIEIEGIGMLTNPVIAEPAGFCVQ</sequence>
<dbReference type="GO" id="GO:0016787">
    <property type="term" value="F:hydrolase activity"/>
    <property type="evidence" value="ECO:0007669"/>
    <property type="project" value="UniProtKB-KW"/>
</dbReference>
<feature type="domain" description="Fumarylacetoacetase-like C-terminal" evidence="3">
    <location>
        <begin position="77"/>
        <end position="280"/>
    </location>
</feature>
<dbReference type="RefSeq" id="WP_255189993.1">
    <property type="nucleotide sequence ID" value="NZ_CP113517.1"/>
</dbReference>